<dbReference type="EMBL" id="FCOB02000041">
    <property type="protein sequence ID" value="SAK99573.1"/>
    <property type="molecule type" value="Genomic_DNA"/>
</dbReference>
<sequence length="31" mass="3399">MGADLYPAALEDDAEKQSTALLQRFMLSLSI</sequence>
<proteinExistence type="predicted"/>
<evidence type="ECO:0000313" key="2">
    <source>
        <dbReference type="Proteomes" id="UP000054978"/>
    </source>
</evidence>
<comment type="caution">
    <text evidence="1">The sequence shown here is derived from an EMBL/GenBank/DDBJ whole genome shotgun (WGS) entry which is preliminary data.</text>
</comment>
<name>A0A158DYH8_9BURK</name>
<protein>
    <submittedName>
        <fullName evidence="1">Uncharacterized protein</fullName>
    </submittedName>
</protein>
<dbReference type="AlphaFoldDB" id="A0A158DYH8"/>
<evidence type="ECO:0000313" key="1">
    <source>
        <dbReference type="EMBL" id="SAK99573.1"/>
    </source>
</evidence>
<dbReference type="Proteomes" id="UP000054978">
    <property type="component" value="Unassembled WGS sequence"/>
</dbReference>
<reference evidence="1" key="1">
    <citation type="submission" date="2016-01" db="EMBL/GenBank/DDBJ databases">
        <authorList>
            <person name="Peeters C."/>
        </authorList>
    </citation>
    <scope>NUCLEOTIDE SEQUENCE [LARGE SCALE GENOMIC DNA]</scope>
    <source>
        <strain evidence="1">LMG 29326</strain>
    </source>
</reference>
<accession>A0A158DYH8</accession>
<gene>
    <name evidence="1" type="ORF">AWB83_06101</name>
</gene>
<keyword evidence="2" id="KW-1185">Reference proteome</keyword>
<organism evidence="1 2">
    <name type="scientific">Caballeronia ptereochthonis</name>
    <dbReference type="NCBI Taxonomy" id="1777144"/>
    <lineage>
        <taxon>Bacteria</taxon>
        <taxon>Pseudomonadati</taxon>
        <taxon>Pseudomonadota</taxon>
        <taxon>Betaproteobacteria</taxon>
        <taxon>Burkholderiales</taxon>
        <taxon>Burkholderiaceae</taxon>
        <taxon>Caballeronia</taxon>
    </lineage>
</organism>